<dbReference type="InterPro" id="IPR036047">
    <property type="entry name" value="F-box-like_dom_sf"/>
</dbReference>
<dbReference type="InterPro" id="IPR032675">
    <property type="entry name" value="LRR_dom_sf"/>
</dbReference>
<dbReference type="Pfam" id="PF23622">
    <property type="entry name" value="LRR_At1g61320_AtMIF1"/>
    <property type="match status" value="2"/>
</dbReference>
<feature type="domain" description="At1g61320/AtMIF1 LRR" evidence="2">
    <location>
        <begin position="510"/>
        <end position="622"/>
    </location>
</feature>
<dbReference type="SUPFAM" id="SSF81383">
    <property type="entry name" value="F-box domain"/>
    <property type="match status" value="1"/>
</dbReference>
<keyword evidence="4" id="KW-1185">Reference proteome</keyword>
<feature type="domain" description="At1g61320/AtMIF1 LRR" evidence="2">
    <location>
        <begin position="107"/>
        <end position="495"/>
    </location>
</feature>
<reference evidence="3" key="1">
    <citation type="submission" date="2015-04" db="UniProtKB">
        <authorList>
            <consortium name="EnsemblPlants"/>
        </authorList>
    </citation>
    <scope>IDENTIFICATION</scope>
</reference>
<reference evidence="3" key="2">
    <citation type="submission" date="2018-05" db="EMBL/GenBank/DDBJ databases">
        <title>OgluRS3 (Oryza glumaepatula Reference Sequence Version 3).</title>
        <authorList>
            <person name="Zhang J."/>
            <person name="Kudrna D."/>
            <person name="Lee S."/>
            <person name="Talag J."/>
            <person name="Welchert J."/>
            <person name="Wing R.A."/>
        </authorList>
    </citation>
    <scope>NUCLEOTIDE SEQUENCE [LARGE SCALE GENOMIC DNA]</scope>
</reference>
<sequence length="627" mass="70826">MASSPTTDGLTESVAKRKGSPCQQDDDCQDDKRIRSGADLPEDIFWYIHSLMPLRDAARAACVSHSFLRSWRCYPYLMFSEELLRLQESAFSDDERTRNLISKVNHILQNHSGIGVKKLELVFLDSTDVDFSYIDSWLHKAVTRGIEELTLVLPINSNAEYSFPCSLLSDGNGNSIQYLHLSRCAIRPTADLGCLRTLTTLHLYSVRITGFELEYLLSNSPALEWLIMADCKEIVQLKIPSLLKRLHTLFVSRCQMLKVVESYAPNIATFHFWGHVHAVRMLGLLQVKDLEMSCSDQSSILCYALTNLLSNAPNVQKLGISSQTQIVSTQTVPGKYLRLKHLRISLNRSPNFDYLSLVSFLDASPSLETFILRIRDIYIPVGHMGHPWTLGDSEQLRQMPEHRHDNLKKFEVVGSCYTKSLVELTCHILETTSSLDRVKLDTYGYAMLCASGSGRCYPHYTEQIMEACNAALAIRTYIMGKVPPTVKFELVEPCSRCRTPIRDIYIPLGHMGHPWTLGDSEQLRQMPGHRHDSLKKFEVVGSCYAKSLVELTCHILETTSSLDRIKLDTCDYVGLCASGSGRCYPHYTEQIMEACNSVLAIRTYIMGKVPPTVKFELVEPCSRCPVQ</sequence>
<dbReference type="Gramene" id="OGLUM09G16110.1">
    <property type="protein sequence ID" value="OGLUM09G16110.1"/>
    <property type="gene ID" value="OGLUM09G16110"/>
</dbReference>
<accession>A0A0E0B4Y4</accession>
<feature type="compositionally biased region" description="Polar residues" evidence="1">
    <location>
        <begin position="1"/>
        <end position="10"/>
    </location>
</feature>
<evidence type="ECO:0000313" key="3">
    <source>
        <dbReference type="EnsemblPlants" id="OGLUM09G16110.1"/>
    </source>
</evidence>
<evidence type="ECO:0000259" key="2">
    <source>
        <dbReference type="Pfam" id="PF23622"/>
    </source>
</evidence>
<dbReference type="InterPro" id="IPR053772">
    <property type="entry name" value="At1g61320/At1g61330-like"/>
</dbReference>
<proteinExistence type="predicted"/>
<dbReference type="STRING" id="40148.A0A0E0B4Y4"/>
<name>A0A0E0B4Y4_9ORYZ</name>
<dbReference type="AlphaFoldDB" id="A0A0E0B4Y4"/>
<dbReference type="EnsemblPlants" id="OGLUM09G16110.1">
    <property type="protein sequence ID" value="OGLUM09G16110.1"/>
    <property type="gene ID" value="OGLUM09G16110"/>
</dbReference>
<dbReference type="PANTHER" id="PTHR34145">
    <property type="entry name" value="OS02G0105600 PROTEIN"/>
    <property type="match status" value="1"/>
</dbReference>
<dbReference type="Gene3D" id="3.80.10.10">
    <property type="entry name" value="Ribonuclease Inhibitor"/>
    <property type="match status" value="1"/>
</dbReference>
<evidence type="ECO:0000256" key="1">
    <source>
        <dbReference type="SAM" id="MobiDB-lite"/>
    </source>
</evidence>
<dbReference type="PANTHER" id="PTHR34145:SF38">
    <property type="entry name" value="EXPRESSED PROTEIN"/>
    <property type="match status" value="1"/>
</dbReference>
<protein>
    <recommendedName>
        <fullName evidence="2">At1g61320/AtMIF1 LRR domain-containing protein</fullName>
    </recommendedName>
</protein>
<dbReference type="Proteomes" id="UP000026961">
    <property type="component" value="Chromosome 9"/>
</dbReference>
<evidence type="ECO:0000313" key="4">
    <source>
        <dbReference type="Proteomes" id="UP000026961"/>
    </source>
</evidence>
<dbReference type="SUPFAM" id="SSF52047">
    <property type="entry name" value="RNI-like"/>
    <property type="match status" value="1"/>
</dbReference>
<organism evidence="3">
    <name type="scientific">Oryza glumipatula</name>
    <dbReference type="NCBI Taxonomy" id="40148"/>
    <lineage>
        <taxon>Eukaryota</taxon>
        <taxon>Viridiplantae</taxon>
        <taxon>Streptophyta</taxon>
        <taxon>Embryophyta</taxon>
        <taxon>Tracheophyta</taxon>
        <taxon>Spermatophyta</taxon>
        <taxon>Magnoliopsida</taxon>
        <taxon>Liliopsida</taxon>
        <taxon>Poales</taxon>
        <taxon>Poaceae</taxon>
        <taxon>BOP clade</taxon>
        <taxon>Oryzoideae</taxon>
        <taxon>Oryzeae</taxon>
        <taxon>Oryzinae</taxon>
        <taxon>Oryza</taxon>
    </lineage>
</organism>
<feature type="region of interest" description="Disordered" evidence="1">
    <location>
        <begin position="1"/>
        <end position="33"/>
    </location>
</feature>
<dbReference type="InterPro" id="IPR055357">
    <property type="entry name" value="LRR_At1g61320_AtMIF1"/>
</dbReference>